<dbReference type="InterPro" id="IPR010852">
    <property type="entry name" value="ABATE"/>
</dbReference>
<name>A0A9W6PG55_9ACTN</name>
<dbReference type="SUPFAM" id="SSF160904">
    <property type="entry name" value="Jann2411-like"/>
    <property type="match status" value="1"/>
</dbReference>
<reference evidence="3" key="1">
    <citation type="submission" date="2023-02" db="EMBL/GenBank/DDBJ databases">
        <title>Kitasatospora phosalacinea NBRC 14362.</title>
        <authorList>
            <person name="Ichikawa N."/>
            <person name="Sato H."/>
            <person name="Tonouchi N."/>
        </authorList>
    </citation>
    <scope>NUCLEOTIDE SEQUENCE</scope>
    <source>
        <strain evidence="3">NBRC 14362</strain>
    </source>
</reference>
<dbReference type="InterPro" id="IPR021005">
    <property type="entry name" value="Znf_CGNR"/>
</dbReference>
<dbReference type="InterPro" id="IPR023286">
    <property type="entry name" value="ABATE_dom_sf"/>
</dbReference>
<feature type="domain" description="Zinc finger CGNR" evidence="2">
    <location>
        <begin position="433"/>
        <end position="472"/>
    </location>
</feature>
<dbReference type="EMBL" id="BSRX01000012">
    <property type="protein sequence ID" value="GLW54501.1"/>
    <property type="molecule type" value="Genomic_DNA"/>
</dbReference>
<evidence type="ECO:0000259" key="2">
    <source>
        <dbReference type="Pfam" id="PF11706"/>
    </source>
</evidence>
<evidence type="ECO:0000256" key="1">
    <source>
        <dbReference type="SAM" id="MobiDB-lite"/>
    </source>
</evidence>
<dbReference type="Pfam" id="PF07336">
    <property type="entry name" value="ABATE"/>
    <property type="match status" value="1"/>
</dbReference>
<feature type="compositionally biased region" description="Gly residues" evidence="1">
    <location>
        <begin position="62"/>
        <end position="71"/>
    </location>
</feature>
<proteinExistence type="predicted"/>
<feature type="region of interest" description="Disordered" evidence="1">
    <location>
        <begin position="139"/>
        <end position="298"/>
    </location>
</feature>
<gene>
    <name evidence="3" type="ORF">Kpho01_25120</name>
</gene>
<feature type="compositionally biased region" description="Basic and acidic residues" evidence="1">
    <location>
        <begin position="1"/>
        <end position="11"/>
    </location>
</feature>
<accession>A0A9W6PG55</accession>
<evidence type="ECO:0000313" key="3">
    <source>
        <dbReference type="EMBL" id="GLW54501.1"/>
    </source>
</evidence>
<dbReference type="Proteomes" id="UP001165143">
    <property type="component" value="Unassembled WGS sequence"/>
</dbReference>
<feature type="compositionally biased region" description="Basic and acidic residues" evidence="1">
    <location>
        <begin position="83"/>
        <end position="92"/>
    </location>
</feature>
<comment type="caution">
    <text evidence="3">The sequence shown here is derived from an EMBL/GenBank/DDBJ whole genome shotgun (WGS) entry which is preliminary data.</text>
</comment>
<feature type="compositionally biased region" description="Pro residues" evidence="1">
    <location>
        <begin position="108"/>
        <end position="123"/>
    </location>
</feature>
<feature type="compositionally biased region" description="Basic and acidic residues" evidence="1">
    <location>
        <begin position="171"/>
        <end position="195"/>
    </location>
</feature>
<dbReference type="AlphaFoldDB" id="A0A9W6PG55"/>
<organism evidence="3 4">
    <name type="scientific">Kitasatospora phosalacinea</name>
    <dbReference type="NCBI Taxonomy" id="2065"/>
    <lineage>
        <taxon>Bacteria</taxon>
        <taxon>Bacillati</taxon>
        <taxon>Actinomycetota</taxon>
        <taxon>Actinomycetes</taxon>
        <taxon>Kitasatosporales</taxon>
        <taxon>Streptomycetaceae</taxon>
        <taxon>Kitasatospora</taxon>
    </lineage>
</organism>
<dbReference type="Pfam" id="PF11706">
    <property type="entry name" value="zf-CGNR"/>
    <property type="match status" value="1"/>
</dbReference>
<sequence length="477" mass="50969">MPGEQDTRRGQPAEAEEGQAGGRGDGPQFGPPPHCPQPLRQFPAQPTGRRPAEGRDRWQQGGQDGRAPGGGRQHRHRGGRGAEGGEQRDESGPGHGGGVVRHRVPRLCPRPPRFPPPRFPPLRLPLHLLCLPLRPPLHLRPARRQPGEQGGESAGDDGPAAAAERGDGEDEREREAAEGGGEDGHGRGEDAERGGVQEPGAVGAGGEGSGRRCGQHVRGRPGREHERAGCRAARAVQGEQDHRHGGALVGQPGEERDERVAQQHSGTPRNGLPSKGVTRAERKPPARRNRPQEGTCMSSRGFSTAQRAIDLANAVRAHPELPREVATALLVRHGERPQELAPDGFSAADLRELRDAARRMADLLAEPDPDLAAAALNAVLAEHAVAPRLSRHGGHSWHLHADREDAGWGEWFLASSALALAHLLTEHGRPPWGECAATGCRTLHLHTGPGSPRRYCSPTCASRTRVAAHRRRGGVSP</sequence>
<dbReference type="PANTHER" id="PTHR35525:SF3">
    <property type="entry name" value="BLL6575 PROTEIN"/>
    <property type="match status" value="1"/>
</dbReference>
<dbReference type="PANTHER" id="PTHR35525">
    <property type="entry name" value="BLL6575 PROTEIN"/>
    <property type="match status" value="1"/>
</dbReference>
<feature type="region of interest" description="Disordered" evidence="1">
    <location>
        <begin position="1"/>
        <end position="123"/>
    </location>
</feature>
<evidence type="ECO:0000313" key="4">
    <source>
        <dbReference type="Proteomes" id="UP001165143"/>
    </source>
</evidence>
<protein>
    <recommendedName>
        <fullName evidence="2">Zinc finger CGNR domain-containing protein</fullName>
    </recommendedName>
</protein>
<dbReference type="Gene3D" id="1.10.3300.10">
    <property type="entry name" value="Jann2411-like domain"/>
    <property type="match status" value="1"/>
</dbReference>